<protein>
    <submittedName>
        <fullName evidence="1">Uncharacterized protein</fullName>
    </submittedName>
</protein>
<evidence type="ECO:0000313" key="2">
    <source>
        <dbReference type="Proteomes" id="UP000551758"/>
    </source>
</evidence>
<reference evidence="1 2" key="1">
    <citation type="journal article" date="2020" name="Mol. Biol. Evol.">
        <title>Interspecific Gene Flow and the Evolution of Specialization in Black and White Rhinoceros.</title>
        <authorList>
            <person name="Moodley Y."/>
            <person name="Westbury M.V."/>
            <person name="Russo I.M."/>
            <person name="Gopalakrishnan S."/>
            <person name="Rakotoarivelo A."/>
            <person name="Olsen R.A."/>
            <person name="Prost S."/>
            <person name="Tunstall T."/>
            <person name="Ryder O.A."/>
            <person name="Dalen L."/>
            <person name="Bruford M.W."/>
        </authorList>
    </citation>
    <scope>NUCLEOTIDE SEQUENCE [LARGE SCALE GENOMIC DNA]</scope>
    <source>
        <strain evidence="1">SBR-YM</strain>
        <tissue evidence="1">Skin</tissue>
    </source>
</reference>
<dbReference type="Proteomes" id="UP000551758">
    <property type="component" value="Unassembled WGS sequence"/>
</dbReference>
<accession>A0A7J7FH35</accession>
<dbReference type="EMBL" id="JACDTQ010000577">
    <property type="protein sequence ID" value="KAF5927402.1"/>
    <property type="molecule type" value="Genomic_DNA"/>
</dbReference>
<evidence type="ECO:0000313" key="1">
    <source>
        <dbReference type="EMBL" id="KAF5927402.1"/>
    </source>
</evidence>
<organism evidence="1 2">
    <name type="scientific">Diceros bicornis minor</name>
    <name type="common">South-central black rhinoceros</name>
    <dbReference type="NCBI Taxonomy" id="77932"/>
    <lineage>
        <taxon>Eukaryota</taxon>
        <taxon>Metazoa</taxon>
        <taxon>Chordata</taxon>
        <taxon>Craniata</taxon>
        <taxon>Vertebrata</taxon>
        <taxon>Euteleostomi</taxon>
        <taxon>Mammalia</taxon>
        <taxon>Eutheria</taxon>
        <taxon>Laurasiatheria</taxon>
        <taxon>Perissodactyla</taxon>
        <taxon>Rhinocerotidae</taxon>
        <taxon>Diceros</taxon>
    </lineage>
</organism>
<keyword evidence="2" id="KW-1185">Reference proteome</keyword>
<name>A0A7J7FH35_DICBM</name>
<comment type="caution">
    <text evidence="1">The sequence shown here is derived from an EMBL/GenBank/DDBJ whole genome shotgun (WGS) entry which is preliminary data.</text>
</comment>
<dbReference type="AlphaFoldDB" id="A0A7J7FH35"/>
<gene>
    <name evidence="1" type="ORF">HPG69_019002</name>
</gene>
<sequence length="69" mass="7762">MAFTHPSLHLYGFSGWVTGHTVRHFIEQASHFMDIPASGISWPTEPRRILHLLECGGAVLRSENGFYPP</sequence>
<proteinExistence type="predicted"/>